<protein>
    <recommendedName>
        <fullName evidence="4">Right handed beta helix domain-containing protein</fullName>
    </recommendedName>
</protein>
<dbReference type="Gene3D" id="2.160.20.10">
    <property type="entry name" value="Single-stranded right-handed beta-helix, Pectin lyase-like"/>
    <property type="match status" value="1"/>
</dbReference>
<dbReference type="AlphaFoldDB" id="A0A354M3P6"/>
<organism evidence="2 3">
    <name type="scientific">Coprobacter fastidiosus</name>
    <dbReference type="NCBI Taxonomy" id="1099853"/>
    <lineage>
        <taxon>Bacteria</taxon>
        <taxon>Pseudomonadati</taxon>
        <taxon>Bacteroidota</taxon>
        <taxon>Bacteroidia</taxon>
        <taxon>Bacteroidales</taxon>
        <taxon>Barnesiellaceae</taxon>
        <taxon>Coprobacter</taxon>
    </lineage>
</organism>
<evidence type="ECO:0000313" key="2">
    <source>
        <dbReference type="EMBL" id="HBJ09135.1"/>
    </source>
</evidence>
<reference evidence="2 3" key="1">
    <citation type="journal article" date="2018" name="Nat. Biotechnol.">
        <title>A standardized bacterial taxonomy based on genome phylogeny substantially revises the tree of life.</title>
        <authorList>
            <person name="Parks D.H."/>
            <person name="Chuvochina M."/>
            <person name="Waite D.W."/>
            <person name="Rinke C."/>
            <person name="Skarshewski A."/>
            <person name="Chaumeil P.A."/>
            <person name="Hugenholtz P."/>
        </authorList>
    </citation>
    <scope>NUCLEOTIDE SEQUENCE [LARGE SCALE GENOMIC DNA]</scope>
    <source>
        <strain evidence="2">UBA11482</strain>
    </source>
</reference>
<dbReference type="Proteomes" id="UP000262954">
    <property type="component" value="Unassembled WGS sequence"/>
</dbReference>
<proteinExistence type="predicted"/>
<sequence>MKNLRLPILLIFGLLSSLASAKEIYVASFGKDSNPGSQNEPYATLGKAFTVLENDDKIFILDILSIQNEASGTGTGQMEDDCLGIKFPSDKKNIVIQGISPETSGIDGTSLILGQRILLLQNVENLTIKNISITNALKNINPMVIGGGAISVEGGNVSIENCNFDACGSSTLRYGGAIQVDNAIVTLKNCSFARSNASYGGAIYVASGKLMTDNCSFTQGNASLGGAIATQA</sequence>
<feature type="chain" id="PRO_5017072078" description="Right handed beta helix domain-containing protein" evidence="1">
    <location>
        <begin position="22"/>
        <end position="232"/>
    </location>
</feature>
<evidence type="ECO:0000256" key="1">
    <source>
        <dbReference type="SAM" id="SignalP"/>
    </source>
</evidence>
<evidence type="ECO:0008006" key="4">
    <source>
        <dbReference type="Google" id="ProtNLM"/>
    </source>
</evidence>
<feature type="non-terminal residue" evidence="2">
    <location>
        <position position="232"/>
    </location>
</feature>
<feature type="signal peptide" evidence="1">
    <location>
        <begin position="1"/>
        <end position="21"/>
    </location>
</feature>
<accession>A0A354M3P6</accession>
<dbReference type="SUPFAM" id="SSF51126">
    <property type="entry name" value="Pectin lyase-like"/>
    <property type="match status" value="1"/>
</dbReference>
<dbReference type="InterPro" id="IPR011050">
    <property type="entry name" value="Pectin_lyase_fold/virulence"/>
</dbReference>
<gene>
    <name evidence="2" type="ORF">DDY73_09025</name>
</gene>
<dbReference type="InterPro" id="IPR012334">
    <property type="entry name" value="Pectin_lyas_fold"/>
</dbReference>
<evidence type="ECO:0000313" key="3">
    <source>
        <dbReference type="Proteomes" id="UP000262954"/>
    </source>
</evidence>
<dbReference type="EMBL" id="DNWC01000118">
    <property type="protein sequence ID" value="HBJ09135.1"/>
    <property type="molecule type" value="Genomic_DNA"/>
</dbReference>
<name>A0A354M3P6_9BACT</name>
<comment type="caution">
    <text evidence="2">The sequence shown here is derived from an EMBL/GenBank/DDBJ whole genome shotgun (WGS) entry which is preliminary data.</text>
</comment>
<keyword evidence="1" id="KW-0732">Signal</keyword>